<gene>
    <name evidence="1" type="ORF">C6571_00555</name>
</gene>
<dbReference type="Proteomes" id="UP000239326">
    <property type="component" value="Chromosome"/>
</dbReference>
<evidence type="ECO:0000313" key="1">
    <source>
        <dbReference type="EMBL" id="AVO39990.1"/>
    </source>
</evidence>
<dbReference type="KEGG" id="simp:C6571_00555"/>
<name>A0A2S0MVR7_9BURK</name>
<proteinExistence type="predicted"/>
<protein>
    <submittedName>
        <fullName evidence="1">Uncharacterized protein</fullName>
    </submittedName>
</protein>
<dbReference type="EMBL" id="CP027669">
    <property type="protein sequence ID" value="AVO39990.1"/>
    <property type="molecule type" value="Genomic_DNA"/>
</dbReference>
<dbReference type="OrthoDB" id="8813568at2"/>
<keyword evidence="2" id="KW-1185">Reference proteome</keyword>
<accession>A0A2S0MVR7</accession>
<sequence>MPPSESKEITQAEKKVASVLDELEAETHSDVSRIALEDVVDTNPVTGRPEVLKAVDIQVQPRSTRNWSRTT</sequence>
<organism evidence="1 2">
    <name type="scientific">Simplicispira suum</name>
    <dbReference type="NCBI Taxonomy" id="2109915"/>
    <lineage>
        <taxon>Bacteria</taxon>
        <taxon>Pseudomonadati</taxon>
        <taxon>Pseudomonadota</taxon>
        <taxon>Betaproteobacteria</taxon>
        <taxon>Burkholderiales</taxon>
        <taxon>Comamonadaceae</taxon>
        <taxon>Simplicispira</taxon>
    </lineage>
</organism>
<evidence type="ECO:0000313" key="2">
    <source>
        <dbReference type="Proteomes" id="UP000239326"/>
    </source>
</evidence>
<reference evidence="1 2" key="1">
    <citation type="submission" date="2018-03" db="EMBL/GenBank/DDBJ databases">
        <title>Genome sequencing of Simplicispira sp.</title>
        <authorList>
            <person name="Kim S.-J."/>
            <person name="Heo J."/>
            <person name="Kwon S.-W."/>
        </authorList>
    </citation>
    <scope>NUCLEOTIDE SEQUENCE [LARGE SCALE GENOMIC DNA]</scope>
    <source>
        <strain evidence="1 2">SC1-8</strain>
    </source>
</reference>
<dbReference type="AlphaFoldDB" id="A0A2S0MVR7"/>
<dbReference type="RefSeq" id="WP_106444948.1">
    <property type="nucleotide sequence ID" value="NZ_CP027669.1"/>
</dbReference>